<sequence length="25" mass="2964">MVAYIFAYLYSPILYLCNCNCTMRP</sequence>
<reference evidence="1" key="1">
    <citation type="submission" date="2014-11" db="EMBL/GenBank/DDBJ databases">
        <authorList>
            <person name="Amaro Gonzalez C."/>
        </authorList>
    </citation>
    <scope>NUCLEOTIDE SEQUENCE</scope>
</reference>
<proteinExistence type="predicted"/>
<dbReference type="AlphaFoldDB" id="A0A0E9VG28"/>
<dbReference type="EMBL" id="GBXM01031540">
    <property type="protein sequence ID" value="JAH77037.1"/>
    <property type="molecule type" value="Transcribed_RNA"/>
</dbReference>
<organism evidence="1">
    <name type="scientific">Anguilla anguilla</name>
    <name type="common">European freshwater eel</name>
    <name type="synonym">Muraena anguilla</name>
    <dbReference type="NCBI Taxonomy" id="7936"/>
    <lineage>
        <taxon>Eukaryota</taxon>
        <taxon>Metazoa</taxon>
        <taxon>Chordata</taxon>
        <taxon>Craniata</taxon>
        <taxon>Vertebrata</taxon>
        <taxon>Euteleostomi</taxon>
        <taxon>Actinopterygii</taxon>
        <taxon>Neopterygii</taxon>
        <taxon>Teleostei</taxon>
        <taxon>Anguilliformes</taxon>
        <taxon>Anguillidae</taxon>
        <taxon>Anguilla</taxon>
    </lineage>
</organism>
<name>A0A0E9VG28_ANGAN</name>
<evidence type="ECO:0000313" key="1">
    <source>
        <dbReference type="EMBL" id="JAH77037.1"/>
    </source>
</evidence>
<accession>A0A0E9VG28</accession>
<protein>
    <submittedName>
        <fullName evidence="1">Uncharacterized protein</fullName>
    </submittedName>
</protein>
<reference evidence="1" key="2">
    <citation type="journal article" date="2015" name="Fish Shellfish Immunol.">
        <title>Early steps in the European eel (Anguilla anguilla)-Vibrio vulnificus interaction in the gills: Role of the RtxA13 toxin.</title>
        <authorList>
            <person name="Callol A."/>
            <person name="Pajuelo D."/>
            <person name="Ebbesson L."/>
            <person name="Teles M."/>
            <person name="MacKenzie S."/>
            <person name="Amaro C."/>
        </authorList>
    </citation>
    <scope>NUCLEOTIDE SEQUENCE</scope>
</reference>